<proteinExistence type="predicted"/>
<sequence length="400" mass="44182">MNCEGDLKKGFLSIRCHDYHVLILNNGLPEKQLSVEFMMSLDAIVLIQWTIQTDTILTSLLIQIANICHEKKAGQVQTIASSSQRYYCNLRCLILSRNLCESWAKSSSLTHSHCEGFTDWPFRSEALRMAAKLGLTVLQLSRSSQAGQVRWKMVDRLNGRLLTPNTCTLANKEPEMNSQRTVYRVRSFSVDHGNDLLFRGPRSGLVLFQKLGLGSLELVPVFEMRGLSPQWISKHRTLPGRLTQSLTYASGLDRSPSASVQRPRSIRGHASNAPASSIDNTDGDHSQLPVKQSKINATYKRKEAGEDGTFRCWNAQACISTVIPNEEENEVALSAGSYQAYGPKVPANLHAATQASTVGVQSALGNRIQLDAVVDQLSFPFEASPANGEPQNYTQISKCS</sequence>
<organism evidence="2 3">
    <name type="scientific">Paragonimus heterotremus</name>
    <dbReference type="NCBI Taxonomy" id="100268"/>
    <lineage>
        <taxon>Eukaryota</taxon>
        <taxon>Metazoa</taxon>
        <taxon>Spiralia</taxon>
        <taxon>Lophotrochozoa</taxon>
        <taxon>Platyhelminthes</taxon>
        <taxon>Trematoda</taxon>
        <taxon>Digenea</taxon>
        <taxon>Plagiorchiida</taxon>
        <taxon>Troglotremata</taxon>
        <taxon>Troglotrematidae</taxon>
        <taxon>Paragonimus</taxon>
    </lineage>
</organism>
<dbReference type="AlphaFoldDB" id="A0A8J4T1L7"/>
<gene>
    <name evidence="2" type="ORF">PHET_02739</name>
</gene>
<feature type="region of interest" description="Disordered" evidence="1">
    <location>
        <begin position="252"/>
        <end position="288"/>
    </location>
</feature>
<protein>
    <submittedName>
        <fullName evidence="2">Uncharacterized protein</fullName>
    </submittedName>
</protein>
<dbReference type="OrthoDB" id="6262631at2759"/>
<dbReference type="Proteomes" id="UP000748531">
    <property type="component" value="Unassembled WGS sequence"/>
</dbReference>
<evidence type="ECO:0000256" key="1">
    <source>
        <dbReference type="SAM" id="MobiDB-lite"/>
    </source>
</evidence>
<name>A0A8J4T1L7_9TREM</name>
<comment type="caution">
    <text evidence="2">The sequence shown here is derived from an EMBL/GenBank/DDBJ whole genome shotgun (WGS) entry which is preliminary data.</text>
</comment>
<keyword evidence="3" id="KW-1185">Reference proteome</keyword>
<evidence type="ECO:0000313" key="3">
    <source>
        <dbReference type="Proteomes" id="UP000748531"/>
    </source>
</evidence>
<accession>A0A8J4T1L7</accession>
<evidence type="ECO:0000313" key="2">
    <source>
        <dbReference type="EMBL" id="KAF5403871.1"/>
    </source>
</evidence>
<dbReference type="EMBL" id="LUCH01001000">
    <property type="protein sequence ID" value="KAF5403871.1"/>
    <property type="molecule type" value="Genomic_DNA"/>
</dbReference>
<reference evidence="2" key="1">
    <citation type="submission" date="2019-05" db="EMBL/GenBank/DDBJ databases">
        <title>Annotation for the trematode Paragonimus heterotremus.</title>
        <authorList>
            <person name="Choi Y.-J."/>
        </authorList>
    </citation>
    <scope>NUCLEOTIDE SEQUENCE</scope>
    <source>
        <strain evidence="2">LC</strain>
    </source>
</reference>